<dbReference type="Proteomes" id="UP001216674">
    <property type="component" value="Unassembled WGS sequence"/>
</dbReference>
<dbReference type="SUPFAM" id="SSF56954">
    <property type="entry name" value="Outer membrane efflux proteins (OEP)"/>
    <property type="match status" value="1"/>
</dbReference>
<dbReference type="Gene3D" id="1.20.1600.10">
    <property type="entry name" value="Outer membrane efflux proteins (OEP)"/>
    <property type="match status" value="1"/>
</dbReference>
<feature type="signal peptide" evidence="3">
    <location>
        <begin position="1"/>
        <end position="28"/>
    </location>
</feature>
<proteinExistence type="inferred from homology"/>
<sequence length="493" mass="52766">MSLPLTLRPGLAAAACALLLAGCAGFTADGGFGTAASAARERLGKDALWVRSDQDRAEVYQRTQALLAQPLDADSAVQIALLNNAGLQAAFAELGISEAEYVQATRLPNPGFSFSRTRQGDDLKIDRAISVGLMNLLVLPLAARIEQDRFSQTRLAVADTLLRHALETRKAFVNAVAAEQSARYAEQVKNAAETGALFARDLARAGNVSALDHAREQAFYADAASQLARARQQALAAREQLTRRLGLWGTGAQYRLPERLPDLPTTRPALADLEGYAIASRLDLQAGRLQLDSLARSLGLTRATRFVSVIDVAYLHNTETAKPRETGYGINIEIPLFDWGGARVARAEAVYMQAASRLAENAINARSEVRETYAGYQARYDIARHYRDEVVPLRKRIADESLLRYNGMLVSVFELLTDARDQVGAVNGYLDALREYWVAETELQGALGGRLPDAGAASSPASPTVPARAGASPSPASAAAAAGPASIAVPKGQ</sequence>
<dbReference type="InterPro" id="IPR003423">
    <property type="entry name" value="OMP_efflux"/>
</dbReference>
<reference evidence="4 5" key="1">
    <citation type="submission" date="2023-03" db="EMBL/GenBank/DDBJ databases">
        <title>Draft assemblies of triclosan tolerant bacteria isolated from returned activated sludge.</title>
        <authorList>
            <person name="Van Hamelsveld S."/>
        </authorList>
    </citation>
    <scope>NUCLEOTIDE SEQUENCE [LARGE SCALE GENOMIC DNA]</scope>
    <source>
        <strain evidence="4 5">GW210010_S58</strain>
    </source>
</reference>
<keyword evidence="3" id="KW-0732">Signal</keyword>
<organism evidence="4 5">
    <name type="scientific">Cupriavidus basilensis</name>
    <dbReference type="NCBI Taxonomy" id="68895"/>
    <lineage>
        <taxon>Bacteria</taxon>
        <taxon>Pseudomonadati</taxon>
        <taxon>Pseudomonadota</taxon>
        <taxon>Betaproteobacteria</taxon>
        <taxon>Burkholderiales</taxon>
        <taxon>Burkholderiaceae</taxon>
        <taxon>Cupriavidus</taxon>
    </lineage>
</organism>
<accession>A0ABT6AWI2</accession>
<dbReference type="InterPro" id="IPR010131">
    <property type="entry name" value="MdtP/NodT-like"/>
</dbReference>
<evidence type="ECO:0000256" key="3">
    <source>
        <dbReference type="SAM" id="SignalP"/>
    </source>
</evidence>
<feature type="region of interest" description="Disordered" evidence="2">
    <location>
        <begin position="453"/>
        <end position="493"/>
    </location>
</feature>
<dbReference type="EMBL" id="JARJLM010000473">
    <property type="protein sequence ID" value="MDF3836984.1"/>
    <property type="molecule type" value="Genomic_DNA"/>
</dbReference>
<comment type="caution">
    <text evidence="4">The sequence shown here is derived from an EMBL/GenBank/DDBJ whole genome shotgun (WGS) entry which is preliminary data.</text>
</comment>
<name>A0ABT6AWI2_9BURK</name>
<dbReference type="Pfam" id="PF02321">
    <property type="entry name" value="OEP"/>
    <property type="match status" value="1"/>
</dbReference>
<evidence type="ECO:0000256" key="2">
    <source>
        <dbReference type="SAM" id="MobiDB-lite"/>
    </source>
</evidence>
<dbReference type="PANTHER" id="PTHR30203">
    <property type="entry name" value="OUTER MEMBRANE CATION EFFLUX PROTEIN"/>
    <property type="match status" value="1"/>
</dbReference>
<evidence type="ECO:0000256" key="1">
    <source>
        <dbReference type="ARBA" id="ARBA00007613"/>
    </source>
</evidence>
<protein>
    <submittedName>
        <fullName evidence="4">TolC family protein</fullName>
    </submittedName>
</protein>
<feature type="chain" id="PRO_5046469212" evidence="3">
    <location>
        <begin position="29"/>
        <end position="493"/>
    </location>
</feature>
<dbReference type="RefSeq" id="WP_276267309.1">
    <property type="nucleotide sequence ID" value="NZ_JARJLM010000473.1"/>
</dbReference>
<evidence type="ECO:0000313" key="4">
    <source>
        <dbReference type="EMBL" id="MDF3836984.1"/>
    </source>
</evidence>
<gene>
    <name evidence="4" type="ORF">P3W85_29120</name>
</gene>
<dbReference type="PANTHER" id="PTHR30203:SF24">
    <property type="entry name" value="BLR4935 PROTEIN"/>
    <property type="match status" value="1"/>
</dbReference>
<evidence type="ECO:0000313" key="5">
    <source>
        <dbReference type="Proteomes" id="UP001216674"/>
    </source>
</evidence>
<comment type="similarity">
    <text evidence="1">Belongs to the outer membrane factor (OMF) (TC 1.B.17) family.</text>
</comment>
<keyword evidence="5" id="KW-1185">Reference proteome</keyword>